<dbReference type="InterPro" id="IPR020948">
    <property type="entry name" value="P_starv_induced_PsiE-like"/>
</dbReference>
<gene>
    <name evidence="7" type="ordered locus">Arcve_1796</name>
</gene>
<dbReference type="EMBL" id="CP002588">
    <property type="protein sequence ID" value="AEA47792.1"/>
    <property type="molecule type" value="Genomic_DNA"/>
</dbReference>
<evidence type="ECO:0000256" key="5">
    <source>
        <dbReference type="ARBA" id="ARBA00023136"/>
    </source>
</evidence>
<organism evidence="7 8">
    <name type="scientific">Archaeoglobus veneficus (strain DSM 11195 / SNP6)</name>
    <dbReference type="NCBI Taxonomy" id="693661"/>
    <lineage>
        <taxon>Archaea</taxon>
        <taxon>Methanobacteriati</taxon>
        <taxon>Methanobacteriota</taxon>
        <taxon>Archaeoglobi</taxon>
        <taxon>Archaeoglobales</taxon>
        <taxon>Archaeoglobaceae</taxon>
        <taxon>Archaeoglobus</taxon>
    </lineage>
</organism>
<proteinExistence type="predicted"/>
<evidence type="ECO:0000256" key="2">
    <source>
        <dbReference type="ARBA" id="ARBA00022475"/>
    </source>
</evidence>
<keyword evidence="8" id="KW-1185">Reference proteome</keyword>
<comment type="subcellular location">
    <subcellularLocation>
        <location evidence="1">Cell membrane</location>
        <topology evidence="1">Multi-pass membrane protein</topology>
    </subcellularLocation>
</comment>
<dbReference type="GeneID" id="10394925"/>
<protein>
    <recommendedName>
        <fullName evidence="9">Phosphate-starvation-inducible E-like protein</fullName>
    </recommendedName>
</protein>
<dbReference type="Proteomes" id="UP000008136">
    <property type="component" value="Chromosome"/>
</dbReference>
<evidence type="ECO:0000256" key="6">
    <source>
        <dbReference type="SAM" id="Phobius"/>
    </source>
</evidence>
<dbReference type="AlphaFoldDB" id="F2KQY6"/>
<sequence>MERQDKKYRILNSMYEAVVYVMAVVMFFLLIGNVYTILRQLPETILTGDKHLFDTMITQVLTFFVLIELIRAFTEYLEFRRVRLYIMAELAAIFVLREILIMLYAQELDWLKLLSISVLLVSVAVVRTLAIIHTPAKR</sequence>
<dbReference type="GO" id="GO:0005886">
    <property type="term" value="C:plasma membrane"/>
    <property type="evidence" value="ECO:0007669"/>
    <property type="project" value="UniProtKB-SubCell"/>
</dbReference>
<feature type="transmembrane region" description="Helical" evidence="6">
    <location>
        <begin position="51"/>
        <end position="70"/>
    </location>
</feature>
<evidence type="ECO:0000313" key="8">
    <source>
        <dbReference type="Proteomes" id="UP000008136"/>
    </source>
</evidence>
<evidence type="ECO:0008006" key="9">
    <source>
        <dbReference type="Google" id="ProtNLM"/>
    </source>
</evidence>
<evidence type="ECO:0000256" key="4">
    <source>
        <dbReference type="ARBA" id="ARBA00022989"/>
    </source>
</evidence>
<dbReference type="HOGENOM" id="CLU_136000_1_1_2"/>
<feature type="transmembrane region" description="Helical" evidence="6">
    <location>
        <begin position="110"/>
        <end position="132"/>
    </location>
</feature>
<evidence type="ECO:0000256" key="1">
    <source>
        <dbReference type="ARBA" id="ARBA00004651"/>
    </source>
</evidence>
<keyword evidence="2" id="KW-1003">Cell membrane</keyword>
<evidence type="ECO:0000256" key="3">
    <source>
        <dbReference type="ARBA" id="ARBA00022692"/>
    </source>
</evidence>
<name>F2KQY6_ARCVS</name>
<feature type="transmembrane region" description="Helical" evidence="6">
    <location>
        <begin position="12"/>
        <end position="31"/>
    </location>
</feature>
<feature type="transmembrane region" description="Helical" evidence="6">
    <location>
        <begin position="82"/>
        <end position="104"/>
    </location>
</feature>
<dbReference type="RefSeq" id="WP_013684448.1">
    <property type="nucleotide sequence ID" value="NC_015320.1"/>
</dbReference>
<dbReference type="Pfam" id="PF06146">
    <property type="entry name" value="PsiE"/>
    <property type="match status" value="1"/>
</dbReference>
<evidence type="ECO:0000313" key="7">
    <source>
        <dbReference type="EMBL" id="AEA47792.1"/>
    </source>
</evidence>
<accession>F2KQY6</accession>
<reference evidence="7 8" key="1">
    <citation type="submission" date="2011-03" db="EMBL/GenBank/DDBJ databases">
        <title>The complete genome of Archaeoglobus veneficus SNP6.</title>
        <authorList>
            <consortium name="US DOE Joint Genome Institute (JGI-PGF)"/>
            <person name="Lucas S."/>
            <person name="Copeland A."/>
            <person name="Lapidus A."/>
            <person name="Bruce D."/>
            <person name="Goodwin L."/>
            <person name="Pitluck S."/>
            <person name="Kyrpides N."/>
            <person name="Mavromatis K."/>
            <person name="Pagani I."/>
            <person name="Ivanova N."/>
            <person name="Mikhailova N."/>
            <person name="Lu M."/>
            <person name="Detter J.C."/>
            <person name="Tapia R."/>
            <person name="Han C."/>
            <person name="Land M."/>
            <person name="Hauser L."/>
            <person name="Markowitz V."/>
            <person name="Cheng J.-F."/>
            <person name="Hugenholtz P."/>
            <person name="Woyke T."/>
            <person name="Wu D."/>
            <person name="Spring S."/>
            <person name="Brambilla E."/>
            <person name="Klenk H.-P."/>
            <person name="Eisen J.A."/>
        </authorList>
    </citation>
    <scope>NUCLEOTIDE SEQUENCE [LARGE SCALE GENOMIC DNA]</scope>
    <source>
        <strain>SNP6</strain>
    </source>
</reference>
<keyword evidence="4 6" id="KW-1133">Transmembrane helix</keyword>
<dbReference type="STRING" id="693661.Arcve_1796"/>
<keyword evidence="5 6" id="KW-0472">Membrane</keyword>
<keyword evidence="3 6" id="KW-0812">Transmembrane</keyword>
<dbReference type="eggNOG" id="arCOG04924">
    <property type="taxonomic scope" value="Archaea"/>
</dbReference>
<dbReference type="KEGG" id="ave:Arcve_1796"/>